<sequence length="109" mass="12142">MYSPVLILKLQVDVLFVGSASTLAVLNRRAARASLRAHSVNPRNGGVKSQAFSPAEMQINDHGGEFARRVRPQERFLRILHFLEKPLNGKPATGPFMEQRSSFGRNGRN</sequence>
<dbReference type="AlphaFoldDB" id="A0AA38HTL7"/>
<dbReference type="Proteomes" id="UP001168821">
    <property type="component" value="Unassembled WGS sequence"/>
</dbReference>
<keyword evidence="3" id="KW-1185">Reference proteome</keyword>
<gene>
    <name evidence="2" type="ORF">Zmor_027452</name>
</gene>
<dbReference type="EMBL" id="JALNTZ010000009">
    <property type="protein sequence ID" value="KAJ3640919.1"/>
    <property type="molecule type" value="Genomic_DNA"/>
</dbReference>
<comment type="caution">
    <text evidence="2">The sequence shown here is derived from an EMBL/GenBank/DDBJ whole genome shotgun (WGS) entry which is preliminary data.</text>
</comment>
<evidence type="ECO:0000256" key="1">
    <source>
        <dbReference type="SAM" id="MobiDB-lite"/>
    </source>
</evidence>
<evidence type="ECO:0000313" key="3">
    <source>
        <dbReference type="Proteomes" id="UP001168821"/>
    </source>
</evidence>
<feature type="compositionally biased region" description="Polar residues" evidence="1">
    <location>
        <begin position="99"/>
        <end position="109"/>
    </location>
</feature>
<accession>A0AA38HTL7</accession>
<proteinExistence type="predicted"/>
<feature type="region of interest" description="Disordered" evidence="1">
    <location>
        <begin position="90"/>
        <end position="109"/>
    </location>
</feature>
<organism evidence="2 3">
    <name type="scientific">Zophobas morio</name>
    <dbReference type="NCBI Taxonomy" id="2755281"/>
    <lineage>
        <taxon>Eukaryota</taxon>
        <taxon>Metazoa</taxon>
        <taxon>Ecdysozoa</taxon>
        <taxon>Arthropoda</taxon>
        <taxon>Hexapoda</taxon>
        <taxon>Insecta</taxon>
        <taxon>Pterygota</taxon>
        <taxon>Neoptera</taxon>
        <taxon>Endopterygota</taxon>
        <taxon>Coleoptera</taxon>
        <taxon>Polyphaga</taxon>
        <taxon>Cucujiformia</taxon>
        <taxon>Tenebrionidae</taxon>
        <taxon>Zophobas</taxon>
    </lineage>
</organism>
<reference evidence="2" key="1">
    <citation type="journal article" date="2023" name="G3 (Bethesda)">
        <title>Whole genome assemblies of Zophobas morio and Tenebrio molitor.</title>
        <authorList>
            <person name="Kaur S."/>
            <person name="Stinson S.A."/>
            <person name="diCenzo G.C."/>
        </authorList>
    </citation>
    <scope>NUCLEOTIDE SEQUENCE</scope>
    <source>
        <strain evidence="2">QUZm001</strain>
    </source>
</reference>
<protein>
    <submittedName>
        <fullName evidence="2">Uncharacterized protein</fullName>
    </submittedName>
</protein>
<name>A0AA38HTL7_9CUCU</name>
<evidence type="ECO:0000313" key="2">
    <source>
        <dbReference type="EMBL" id="KAJ3640919.1"/>
    </source>
</evidence>